<sequence>MKMNNEMFKFVKGLDSELYDRYLDIDQTLGCKSGLVYVAMQIYLESLIRFVVEVENLDVTQGSLGHYLKSTVVQNYFLIDLEYNELDELSMINSYANGVKHIKFEELDPNKFMNSIKELYFVSKCIYLFYYPDNEQMINDFDIRYYEHIVCSSNRKNDYIMALEEENRELEILYDEQEKKNKQVFKENRSLKRDVSILEAERKQLKCDLDELRDEYLSNKEELEKLESRLSVLTATHRTLKKEYKQSSTFKNKYMTARDKFKQTRETMNEYKHSLMSLNTDYIRLKQTTDELKQQFVVSKHFIKALLDARKQSPLRYLLTNKKERLTVKLNFAEKYKLRELKKRHVNFYNQSTKKVMAF</sequence>
<protein>
    <submittedName>
        <fullName evidence="2">Uncharacterized protein</fullName>
    </submittedName>
</protein>
<reference evidence="2 3" key="2">
    <citation type="journal article" date="2013" name="PLoS ONE">
        <title>INDIGO - INtegrated Data Warehouse of MIcrobial GenOmes with Examples from the Red Sea Extremophiles.</title>
        <authorList>
            <person name="Alam I."/>
            <person name="Antunes A."/>
            <person name="Kamau A.A."/>
            <person name="Ba Alawi W."/>
            <person name="Kalkatawi M."/>
            <person name="Stingl U."/>
            <person name="Bajic V.B."/>
        </authorList>
    </citation>
    <scope>NUCLEOTIDE SEQUENCE [LARGE SCALE GENOMIC DNA]</scope>
    <source>
        <strain evidence="2 3">SSD-17B</strain>
    </source>
</reference>
<accession>U2EAJ9</accession>
<name>U2EAJ9_9MOLU</name>
<keyword evidence="1" id="KW-0175">Coiled coil</keyword>
<evidence type="ECO:0000313" key="3">
    <source>
        <dbReference type="Proteomes" id="UP000005707"/>
    </source>
</evidence>
<dbReference type="EMBL" id="AFNU02000007">
    <property type="protein sequence ID" value="ERJ11851.1"/>
    <property type="molecule type" value="Genomic_DNA"/>
</dbReference>
<comment type="caution">
    <text evidence="2">The sequence shown here is derived from an EMBL/GenBank/DDBJ whole genome shotgun (WGS) entry which is preliminary data.</text>
</comment>
<dbReference type="Proteomes" id="UP000005707">
    <property type="component" value="Unassembled WGS sequence"/>
</dbReference>
<keyword evidence="3" id="KW-1185">Reference proteome</keyword>
<feature type="coiled-coil region" evidence="1">
    <location>
        <begin position="156"/>
        <end position="243"/>
    </location>
</feature>
<dbReference type="RefSeq" id="WP_008824527.1">
    <property type="nucleotide sequence ID" value="NZ_AFNU02000007.1"/>
</dbReference>
<evidence type="ECO:0000256" key="1">
    <source>
        <dbReference type="SAM" id="Coils"/>
    </source>
</evidence>
<reference evidence="2 3" key="1">
    <citation type="journal article" date="2011" name="J. Bacteriol.">
        <title>Genome sequence of Haloplasma contractile, an unusual contractile bacterium from a deep-sea anoxic brine lake.</title>
        <authorList>
            <person name="Antunes A."/>
            <person name="Alam I."/>
            <person name="El Dorry H."/>
            <person name="Siam R."/>
            <person name="Robertson A."/>
            <person name="Bajic V.B."/>
            <person name="Stingl U."/>
        </authorList>
    </citation>
    <scope>NUCLEOTIDE SEQUENCE [LARGE SCALE GENOMIC DNA]</scope>
    <source>
        <strain evidence="2 3">SSD-17B</strain>
    </source>
</reference>
<proteinExistence type="predicted"/>
<dbReference type="OrthoDB" id="9905691at2"/>
<evidence type="ECO:0000313" key="2">
    <source>
        <dbReference type="EMBL" id="ERJ11851.1"/>
    </source>
</evidence>
<gene>
    <name evidence="2" type="ORF">HLPCO_002091</name>
</gene>
<dbReference type="InParanoid" id="U2EAJ9"/>
<organism evidence="2 3">
    <name type="scientific">Haloplasma contractile SSD-17B</name>
    <dbReference type="NCBI Taxonomy" id="1033810"/>
    <lineage>
        <taxon>Bacteria</taxon>
        <taxon>Bacillati</taxon>
        <taxon>Mycoplasmatota</taxon>
        <taxon>Mollicutes</taxon>
        <taxon>Haloplasmatales</taxon>
        <taxon>Haloplasmataceae</taxon>
        <taxon>Haloplasma</taxon>
    </lineage>
</organism>
<dbReference type="AlphaFoldDB" id="U2EAJ9"/>